<name>F8EV14_ZYMMT</name>
<evidence type="ECO:0000256" key="9">
    <source>
        <dbReference type="SAM" id="MobiDB-lite"/>
    </source>
</evidence>
<sequence>MGNKAISTMSDKDHDHDHDHSHHHSHGTGHHHHHEINAHNSRSFSIGIIINLAFIFVEIGYGLASGSLSLIADAGHNLSDVLGLALSLAALLAEKLRPTARFTYGYRSSSILAALFNALFLFVACGAIGWEAIRRFSDPVAVPGGTIMIVAGIGIIINFATALLFKDGQEELNRHAAFLHMLLDALVSAVVVLSGLIIKLTGWHWIDPTLSLGIVVVLLWSSWGLVVRSFSLALNGVPPSIDLDAVIARLRSLPDVTDVHHIHVWPVSTSETAMTAHIVKSQIENNDGFIDQVSDILKKEFNIGHVTLQIEHGSRHHEPLCMPV</sequence>
<keyword evidence="7" id="KW-0406">Ion transport</keyword>
<evidence type="ECO:0000256" key="3">
    <source>
        <dbReference type="ARBA" id="ARBA00022448"/>
    </source>
</evidence>
<feature type="transmembrane region" description="Helical" evidence="10">
    <location>
        <begin position="145"/>
        <end position="165"/>
    </location>
</feature>
<keyword evidence="5" id="KW-0862">Zinc</keyword>
<dbReference type="InterPro" id="IPR050681">
    <property type="entry name" value="CDF/SLC30A"/>
</dbReference>
<gene>
    <name evidence="13" type="ordered locus">Zymop_0399</name>
</gene>
<evidence type="ECO:0000259" key="12">
    <source>
        <dbReference type="Pfam" id="PF16916"/>
    </source>
</evidence>
<evidence type="ECO:0000256" key="7">
    <source>
        <dbReference type="ARBA" id="ARBA00023065"/>
    </source>
</evidence>
<dbReference type="Gene3D" id="1.20.1510.10">
    <property type="entry name" value="Cation efflux protein transmembrane domain"/>
    <property type="match status" value="1"/>
</dbReference>
<keyword evidence="6 10" id="KW-1133">Transmembrane helix</keyword>
<dbReference type="PATRIC" id="fig|579138.3.peg.416"/>
<evidence type="ECO:0000313" key="14">
    <source>
        <dbReference type="Proteomes" id="UP000000491"/>
    </source>
</evidence>
<dbReference type="AlphaFoldDB" id="F8EV14"/>
<feature type="transmembrane region" description="Helical" evidence="10">
    <location>
        <begin position="177"/>
        <end position="198"/>
    </location>
</feature>
<dbReference type="InterPro" id="IPR036837">
    <property type="entry name" value="Cation_efflux_CTD_sf"/>
</dbReference>
<evidence type="ECO:0000259" key="11">
    <source>
        <dbReference type="Pfam" id="PF01545"/>
    </source>
</evidence>
<feature type="transmembrane region" description="Helical" evidence="10">
    <location>
        <begin position="76"/>
        <end position="93"/>
    </location>
</feature>
<evidence type="ECO:0000256" key="1">
    <source>
        <dbReference type="ARBA" id="ARBA00004141"/>
    </source>
</evidence>
<feature type="compositionally biased region" description="Basic and acidic residues" evidence="9">
    <location>
        <begin position="10"/>
        <end position="20"/>
    </location>
</feature>
<reference evidence="13 14" key="1">
    <citation type="journal article" date="2011" name="J. Bacteriol.">
        <title>Genome sequence of the ethanol-producing Zymomonas mobilis subsp. pomaceae lectotype strain ATCC 29192.</title>
        <authorList>
            <person name="Kouvelis V.N."/>
            <person name="Davenport K.W."/>
            <person name="Brettin T.S."/>
            <person name="Bruce D."/>
            <person name="Detter C."/>
            <person name="Han C.S."/>
            <person name="Nolan M."/>
            <person name="Tapia R."/>
            <person name="Damoulaki A."/>
            <person name="Kyrpides N.C."/>
            <person name="Typas M.A."/>
            <person name="Pappas K.M."/>
        </authorList>
    </citation>
    <scope>NUCLEOTIDE SEQUENCE [LARGE SCALE GENOMIC DNA]</scope>
    <source>
        <strain evidence="14">ATCC 29192 / DSM 22645 / JCM 10191 / CCUG 17912 / NBRC 13757 / NCIMB 11200 / NRRL B-4491 / Barker I</strain>
    </source>
</reference>
<organism evidence="13 14">
    <name type="scientific">Zymomonas mobilis subsp. pomaceae (strain ATCC 29192 / DSM 22645 / JCM 10191 / CCUG 17912 / NBRC 13757 / NCIMB 11200 / NRRL B-4491 / Barker I)</name>
    <dbReference type="NCBI Taxonomy" id="579138"/>
    <lineage>
        <taxon>Bacteria</taxon>
        <taxon>Pseudomonadati</taxon>
        <taxon>Pseudomonadota</taxon>
        <taxon>Alphaproteobacteria</taxon>
        <taxon>Sphingomonadales</taxon>
        <taxon>Zymomonadaceae</taxon>
        <taxon>Zymomonas</taxon>
    </lineage>
</organism>
<dbReference type="SUPFAM" id="SSF160240">
    <property type="entry name" value="Cation efflux protein cytoplasmic domain-like"/>
    <property type="match status" value="1"/>
</dbReference>
<dbReference type="GO" id="GO:0005886">
    <property type="term" value="C:plasma membrane"/>
    <property type="evidence" value="ECO:0007669"/>
    <property type="project" value="TreeGrafter"/>
</dbReference>
<evidence type="ECO:0000256" key="5">
    <source>
        <dbReference type="ARBA" id="ARBA00022906"/>
    </source>
</evidence>
<dbReference type="Pfam" id="PF01545">
    <property type="entry name" value="Cation_efflux"/>
    <property type="match status" value="1"/>
</dbReference>
<feature type="transmembrane region" description="Helical" evidence="10">
    <location>
        <begin position="114"/>
        <end position="133"/>
    </location>
</feature>
<dbReference type="eggNOG" id="COG1230">
    <property type="taxonomic scope" value="Bacteria"/>
</dbReference>
<evidence type="ECO:0000256" key="4">
    <source>
        <dbReference type="ARBA" id="ARBA00022692"/>
    </source>
</evidence>
<dbReference type="InterPro" id="IPR027470">
    <property type="entry name" value="Cation_efflux_CTD"/>
</dbReference>
<comment type="subcellular location">
    <subcellularLocation>
        <location evidence="1">Membrane</location>
        <topology evidence="1">Multi-pass membrane protein</topology>
    </subcellularLocation>
</comment>
<evidence type="ECO:0000256" key="10">
    <source>
        <dbReference type="SAM" id="Phobius"/>
    </source>
</evidence>
<keyword evidence="5" id="KW-0864">Zinc transport</keyword>
<accession>F8EV14</accession>
<evidence type="ECO:0000256" key="6">
    <source>
        <dbReference type="ARBA" id="ARBA00022989"/>
    </source>
</evidence>
<dbReference type="KEGG" id="zmp:Zymop_0399"/>
<feature type="domain" description="Cation efflux protein cytoplasmic" evidence="12">
    <location>
        <begin position="238"/>
        <end position="312"/>
    </location>
</feature>
<comment type="similarity">
    <text evidence="2">Belongs to the cation diffusion facilitator (CDF) transporter (TC 2.A.4) family. SLC30A subfamily.</text>
</comment>
<dbReference type="GO" id="GO:0005385">
    <property type="term" value="F:zinc ion transmembrane transporter activity"/>
    <property type="evidence" value="ECO:0007669"/>
    <property type="project" value="TreeGrafter"/>
</dbReference>
<dbReference type="PANTHER" id="PTHR11562">
    <property type="entry name" value="CATION EFFLUX PROTEIN/ ZINC TRANSPORTER"/>
    <property type="match status" value="1"/>
</dbReference>
<dbReference type="STRING" id="579138.Zymop_0399"/>
<keyword evidence="4 10" id="KW-0812">Transmembrane</keyword>
<proteinExistence type="inferred from homology"/>
<dbReference type="PANTHER" id="PTHR11562:SF17">
    <property type="entry name" value="RE54080P-RELATED"/>
    <property type="match status" value="1"/>
</dbReference>
<dbReference type="InterPro" id="IPR058533">
    <property type="entry name" value="Cation_efflux_TM"/>
</dbReference>
<evidence type="ECO:0000256" key="8">
    <source>
        <dbReference type="ARBA" id="ARBA00023136"/>
    </source>
</evidence>
<dbReference type="NCBIfam" id="TIGR01297">
    <property type="entry name" value="CDF"/>
    <property type="match status" value="1"/>
</dbReference>
<feature type="domain" description="Cation efflux protein transmembrane" evidence="11">
    <location>
        <begin position="46"/>
        <end position="231"/>
    </location>
</feature>
<protein>
    <submittedName>
        <fullName evidence="13">Cation diffusion facilitator family transporter</fullName>
    </submittedName>
</protein>
<feature type="transmembrane region" description="Helical" evidence="10">
    <location>
        <begin position="44"/>
        <end position="64"/>
    </location>
</feature>
<dbReference type="InterPro" id="IPR027469">
    <property type="entry name" value="Cation_efflux_TMD_sf"/>
</dbReference>
<feature type="compositionally biased region" description="Basic residues" evidence="9">
    <location>
        <begin position="21"/>
        <end position="34"/>
    </location>
</feature>
<dbReference type="Pfam" id="PF16916">
    <property type="entry name" value="ZT_dimer"/>
    <property type="match status" value="1"/>
</dbReference>
<dbReference type="SUPFAM" id="SSF161111">
    <property type="entry name" value="Cation efflux protein transmembrane domain-like"/>
    <property type="match status" value="1"/>
</dbReference>
<feature type="transmembrane region" description="Helical" evidence="10">
    <location>
        <begin position="210"/>
        <end position="227"/>
    </location>
</feature>
<evidence type="ECO:0000256" key="2">
    <source>
        <dbReference type="ARBA" id="ARBA00008873"/>
    </source>
</evidence>
<keyword evidence="8 10" id="KW-0472">Membrane</keyword>
<feature type="region of interest" description="Disordered" evidence="9">
    <location>
        <begin position="1"/>
        <end position="34"/>
    </location>
</feature>
<dbReference type="InterPro" id="IPR002524">
    <property type="entry name" value="Cation_efflux"/>
</dbReference>
<evidence type="ECO:0000313" key="13">
    <source>
        <dbReference type="EMBL" id="AEI37302.1"/>
    </source>
</evidence>
<dbReference type="EMBL" id="CP002865">
    <property type="protein sequence ID" value="AEI37302.1"/>
    <property type="molecule type" value="Genomic_DNA"/>
</dbReference>
<keyword evidence="3" id="KW-0813">Transport</keyword>
<dbReference type="Proteomes" id="UP000000491">
    <property type="component" value="Chromosome"/>
</dbReference>
<dbReference type="HOGENOM" id="CLU_013430_0_0_5"/>